<dbReference type="PROSITE" id="PS00584">
    <property type="entry name" value="PFKB_KINASES_2"/>
    <property type="match status" value="1"/>
</dbReference>
<dbReference type="InterPro" id="IPR029056">
    <property type="entry name" value="Ribokinase-like"/>
</dbReference>
<accession>A0A3M0G1X2</accession>
<dbReference type="AlphaFoldDB" id="A0A3M0G1X2"/>
<feature type="domain" description="Carbohydrate kinase PfkB" evidence="4">
    <location>
        <begin position="13"/>
        <end position="290"/>
    </location>
</feature>
<comment type="caution">
    <text evidence="5">The sequence shown here is derived from an EMBL/GenBank/DDBJ whole genome shotgun (WGS) entry which is preliminary data.</text>
</comment>
<reference evidence="5 6" key="1">
    <citation type="submission" date="2018-10" db="EMBL/GenBank/DDBJ databases">
        <title>Dokdonia luteus sp. nov., isolated from sea water.</title>
        <authorList>
            <person name="Zhou L.Y."/>
            <person name="Du Z.J."/>
        </authorList>
    </citation>
    <scope>NUCLEOTIDE SEQUENCE [LARGE SCALE GENOMIC DNA]</scope>
    <source>
        <strain evidence="5 6">SH27</strain>
    </source>
</reference>
<gene>
    <name evidence="5" type="ORF">EAX61_09770</name>
</gene>
<evidence type="ECO:0000256" key="2">
    <source>
        <dbReference type="ARBA" id="ARBA00022679"/>
    </source>
</evidence>
<evidence type="ECO:0000256" key="3">
    <source>
        <dbReference type="ARBA" id="ARBA00022777"/>
    </source>
</evidence>
<dbReference type="GO" id="GO:0016301">
    <property type="term" value="F:kinase activity"/>
    <property type="evidence" value="ECO:0007669"/>
    <property type="project" value="UniProtKB-KW"/>
</dbReference>
<evidence type="ECO:0000313" key="6">
    <source>
        <dbReference type="Proteomes" id="UP000281985"/>
    </source>
</evidence>
<dbReference type="PANTHER" id="PTHR43085">
    <property type="entry name" value="HEXOKINASE FAMILY MEMBER"/>
    <property type="match status" value="1"/>
</dbReference>
<name>A0A3M0G1X2_9FLAO</name>
<dbReference type="CDD" id="cd01167">
    <property type="entry name" value="bac_FRK"/>
    <property type="match status" value="1"/>
</dbReference>
<dbReference type="InterPro" id="IPR050306">
    <property type="entry name" value="PfkB_Carbo_kinase"/>
</dbReference>
<dbReference type="InterPro" id="IPR002173">
    <property type="entry name" value="Carboh/pur_kinase_PfkB_CS"/>
</dbReference>
<dbReference type="EMBL" id="REFV01000008">
    <property type="protein sequence ID" value="RMB58578.1"/>
    <property type="molecule type" value="Genomic_DNA"/>
</dbReference>
<dbReference type="Gene3D" id="3.40.1190.20">
    <property type="match status" value="1"/>
</dbReference>
<dbReference type="Pfam" id="PF00294">
    <property type="entry name" value="PfkB"/>
    <property type="match status" value="1"/>
</dbReference>
<dbReference type="PANTHER" id="PTHR43085:SF57">
    <property type="entry name" value="CARBOHYDRATE KINASE PFKB DOMAIN-CONTAINING PROTEIN"/>
    <property type="match status" value="1"/>
</dbReference>
<protein>
    <submittedName>
        <fullName evidence="5">Carbohydrate kinase</fullName>
    </submittedName>
</protein>
<dbReference type="OrthoDB" id="9813569at2"/>
<keyword evidence="2" id="KW-0808">Transferase</keyword>
<evidence type="ECO:0000259" key="4">
    <source>
        <dbReference type="Pfam" id="PF00294"/>
    </source>
</evidence>
<dbReference type="InterPro" id="IPR011611">
    <property type="entry name" value="PfkB_dom"/>
</dbReference>
<comment type="similarity">
    <text evidence="1">Belongs to the carbohydrate kinase PfkB family.</text>
</comment>
<evidence type="ECO:0000313" key="5">
    <source>
        <dbReference type="EMBL" id="RMB58578.1"/>
    </source>
</evidence>
<evidence type="ECO:0000256" key="1">
    <source>
        <dbReference type="ARBA" id="ARBA00010688"/>
    </source>
</evidence>
<organism evidence="5 6">
    <name type="scientific">Dokdonia sinensis</name>
    <dbReference type="NCBI Taxonomy" id="2479847"/>
    <lineage>
        <taxon>Bacteria</taxon>
        <taxon>Pseudomonadati</taxon>
        <taxon>Bacteroidota</taxon>
        <taxon>Flavobacteriia</taxon>
        <taxon>Flavobacteriales</taxon>
        <taxon>Flavobacteriaceae</taxon>
        <taxon>Dokdonia</taxon>
    </lineage>
</organism>
<dbReference type="PROSITE" id="PS00583">
    <property type="entry name" value="PFKB_KINASES_1"/>
    <property type="match status" value="1"/>
</dbReference>
<keyword evidence="6" id="KW-1185">Reference proteome</keyword>
<keyword evidence="3 5" id="KW-0418">Kinase</keyword>
<dbReference type="Proteomes" id="UP000281985">
    <property type="component" value="Unassembled WGS sequence"/>
</dbReference>
<sequence length="302" mass="32444">MSKTLKIASFGEVLWDVFPDKKRLGGAPLNVALRLHSFGADVSMISAVGKDALGKETLELLEKEKLNISNIQTNDFPTGSVQVTLDKGGSPSYEIQSEVAWDNILATKEAKTAVQDCDALVIGSLAFREPASPAGRSVNQNTFQEIIELSDYTIFDLNLRPPYYDLDVVGELMEVADFIKMNDEELELLVVTLGIEEKTLEDELKAIAKLTNTTSACVTLGSEGAMLLHKGKVYIQEGFRIKVADSVGAGDSFLAGLVFGLLSGEDPQDSLTLACAIGALVASKSGANPAISQEEIDKLIGW</sequence>
<dbReference type="SUPFAM" id="SSF53613">
    <property type="entry name" value="Ribokinase-like"/>
    <property type="match status" value="1"/>
</dbReference>
<dbReference type="RefSeq" id="WP_121917502.1">
    <property type="nucleotide sequence ID" value="NZ_REFV01000008.1"/>
</dbReference>
<proteinExistence type="inferred from homology"/>